<keyword evidence="3" id="KW-1185">Reference proteome</keyword>
<feature type="compositionally biased region" description="Basic and acidic residues" evidence="1">
    <location>
        <begin position="271"/>
        <end position="282"/>
    </location>
</feature>
<feature type="region of interest" description="Disordered" evidence="1">
    <location>
        <begin position="271"/>
        <end position="300"/>
    </location>
</feature>
<evidence type="ECO:0000313" key="3">
    <source>
        <dbReference type="Proteomes" id="UP000315540"/>
    </source>
</evidence>
<organism evidence="2 3">
    <name type="scientific">Aquimarina algicola</name>
    <dbReference type="NCBI Taxonomy" id="2589995"/>
    <lineage>
        <taxon>Bacteria</taxon>
        <taxon>Pseudomonadati</taxon>
        <taxon>Bacteroidota</taxon>
        <taxon>Flavobacteriia</taxon>
        <taxon>Flavobacteriales</taxon>
        <taxon>Flavobacteriaceae</taxon>
        <taxon>Aquimarina</taxon>
    </lineage>
</organism>
<feature type="region of interest" description="Disordered" evidence="1">
    <location>
        <begin position="170"/>
        <end position="191"/>
    </location>
</feature>
<dbReference type="OrthoDB" id="1158125at2"/>
<protein>
    <submittedName>
        <fullName evidence="2">Uncharacterized protein</fullName>
    </submittedName>
</protein>
<sequence length="478" mass="55745">MGTTVISCFWAIVEFLCPDFQFEKITITMIINYSISFQALDQFVFRFNNDQQTIGTKIRQSMLATAKEVIKIYGVSLVKSNKVTPIDPCNLPSLRTNNMQLAKITQASGRTIQRHIDRLLECGILTEKIWHGSHSSYELFINPKILWIKGVGSVDKVKQNRQNDQNLNIENQSIKNNNTPKCPHSYTSKKTNKRNNRIIAVEKLQNSWEVNFDSDLGLTEKKTHKSAEKTEERCSLSLTDNDVTEKKAKKETEKTRRKDLLEEDARRKDAWREKTELDEKTAQGRQTSAENIEIGESKEGYESPCDASRHAFLSKYVKELWGLAKEVLYKDVWLNKRQCNLALTLLYQWYEPVSDKKMDYVHNVYKSRIHIARDYVDRDPDHRFIKLPYEYFDPKAEGGFAGTMPWYQADKRHKEGLKLKKVLREEIRKFRNNEKKDTTEAQPRLTVFRECEQRIGKLGIPELLSKFYAAVLDPKLKE</sequence>
<proteinExistence type="predicted"/>
<dbReference type="AlphaFoldDB" id="A0A504J8H1"/>
<comment type="caution">
    <text evidence="2">The sequence shown here is derived from an EMBL/GenBank/DDBJ whole genome shotgun (WGS) entry which is preliminary data.</text>
</comment>
<dbReference type="EMBL" id="VFWZ01000002">
    <property type="protein sequence ID" value="TPN87167.1"/>
    <property type="molecule type" value="Genomic_DNA"/>
</dbReference>
<feature type="compositionally biased region" description="Polar residues" evidence="1">
    <location>
        <begin position="170"/>
        <end position="189"/>
    </location>
</feature>
<accession>A0A504J8H1</accession>
<evidence type="ECO:0000256" key="1">
    <source>
        <dbReference type="SAM" id="MobiDB-lite"/>
    </source>
</evidence>
<dbReference type="RefSeq" id="WP_140591492.1">
    <property type="nucleotide sequence ID" value="NZ_VFWZ01000002.1"/>
</dbReference>
<gene>
    <name evidence="2" type="ORF">FHK87_06135</name>
</gene>
<dbReference type="Proteomes" id="UP000315540">
    <property type="component" value="Unassembled WGS sequence"/>
</dbReference>
<name>A0A504J8H1_9FLAO</name>
<evidence type="ECO:0000313" key="2">
    <source>
        <dbReference type="EMBL" id="TPN87167.1"/>
    </source>
</evidence>
<reference evidence="2 3" key="1">
    <citation type="submission" date="2019-06" db="EMBL/GenBank/DDBJ databases">
        <authorList>
            <person name="Meng X."/>
        </authorList>
    </citation>
    <scope>NUCLEOTIDE SEQUENCE [LARGE SCALE GENOMIC DNA]</scope>
    <source>
        <strain evidence="2 3">M625</strain>
    </source>
</reference>